<proteinExistence type="predicted"/>
<dbReference type="RefSeq" id="WP_250922832.1">
    <property type="nucleotide sequence ID" value="NZ_JAMQAW010000041.1"/>
</dbReference>
<accession>A0ABT0UVL5</accession>
<dbReference type="EMBL" id="JAMQAW010000041">
    <property type="protein sequence ID" value="MCM2392505.1"/>
    <property type="molecule type" value="Genomic_DNA"/>
</dbReference>
<feature type="region of interest" description="Disordered" evidence="1">
    <location>
        <begin position="12"/>
        <end position="33"/>
    </location>
</feature>
<reference evidence="2" key="1">
    <citation type="submission" date="2022-06" db="EMBL/GenBank/DDBJ databases">
        <title>Genome public.</title>
        <authorList>
            <person name="Sun Q."/>
        </authorList>
    </citation>
    <scope>NUCLEOTIDE SEQUENCE</scope>
    <source>
        <strain evidence="2">CWNU-1</strain>
    </source>
</reference>
<gene>
    <name evidence="2" type="ORF">NBG84_30180</name>
</gene>
<name>A0ABT0UVL5_9ACTN</name>
<sequence length="51" mass="5844">MNIPHFLRGLFSPRTQVTAPPSTPDGTSEDWWGESWMWVPGDLDEIEEGDR</sequence>
<comment type="caution">
    <text evidence="2">The sequence shown here is derived from an EMBL/GenBank/DDBJ whole genome shotgun (WGS) entry which is preliminary data.</text>
</comment>
<evidence type="ECO:0000256" key="1">
    <source>
        <dbReference type="SAM" id="MobiDB-lite"/>
    </source>
</evidence>
<feature type="compositionally biased region" description="Polar residues" evidence="1">
    <location>
        <begin position="13"/>
        <end position="26"/>
    </location>
</feature>
<keyword evidence="3" id="KW-1185">Reference proteome</keyword>
<evidence type="ECO:0000313" key="2">
    <source>
        <dbReference type="EMBL" id="MCM2392505.1"/>
    </source>
</evidence>
<dbReference type="Proteomes" id="UP001431429">
    <property type="component" value="Unassembled WGS sequence"/>
</dbReference>
<protein>
    <submittedName>
        <fullName evidence="2">Uncharacterized protein</fullName>
    </submittedName>
</protein>
<evidence type="ECO:0000313" key="3">
    <source>
        <dbReference type="Proteomes" id="UP001431429"/>
    </source>
</evidence>
<organism evidence="2 3">
    <name type="scientific">Streptomyces albipurpureus</name>
    <dbReference type="NCBI Taxonomy" id="2897419"/>
    <lineage>
        <taxon>Bacteria</taxon>
        <taxon>Bacillati</taxon>
        <taxon>Actinomycetota</taxon>
        <taxon>Actinomycetes</taxon>
        <taxon>Kitasatosporales</taxon>
        <taxon>Streptomycetaceae</taxon>
        <taxon>Streptomyces</taxon>
    </lineage>
</organism>